<keyword evidence="1" id="KW-1133">Transmembrane helix</keyword>
<feature type="transmembrane region" description="Helical" evidence="1">
    <location>
        <begin position="64"/>
        <end position="84"/>
    </location>
</feature>
<keyword evidence="1" id="KW-0472">Membrane</keyword>
<evidence type="ECO:0000313" key="3">
    <source>
        <dbReference type="Proteomes" id="UP000286931"/>
    </source>
</evidence>
<evidence type="ECO:0000256" key="1">
    <source>
        <dbReference type="SAM" id="Phobius"/>
    </source>
</evidence>
<evidence type="ECO:0000313" key="2">
    <source>
        <dbReference type="EMBL" id="GCD99227.1"/>
    </source>
</evidence>
<keyword evidence="1" id="KW-0812">Transmembrane</keyword>
<organism evidence="2 3">
    <name type="scientific">Embleya hyalina</name>
    <dbReference type="NCBI Taxonomy" id="516124"/>
    <lineage>
        <taxon>Bacteria</taxon>
        <taxon>Bacillati</taxon>
        <taxon>Actinomycetota</taxon>
        <taxon>Actinomycetes</taxon>
        <taxon>Kitasatosporales</taxon>
        <taxon>Streptomycetaceae</taxon>
        <taxon>Embleya</taxon>
    </lineage>
</organism>
<feature type="transmembrane region" description="Helical" evidence="1">
    <location>
        <begin position="91"/>
        <end position="111"/>
    </location>
</feature>
<gene>
    <name evidence="2" type="ORF">EHYA_06941</name>
</gene>
<keyword evidence="3" id="KW-1185">Reference proteome</keyword>
<protein>
    <submittedName>
        <fullName evidence="2">Uncharacterized protein</fullName>
    </submittedName>
</protein>
<proteinExistence type="predicted"/>
<accession>A0A401YX81</accession>
<dbReference type="Proteomes" id="UP000286931">
    <property type="component" value="Unassembled WGS sequence"/>
</dbReference>
<comment type="caution">
    <text evidence="2">The sequence shown here is derived from an EMBL/GenBank/DDBJ whole genome shotgun (WGS) entry which is preliminary data.</text>
</comment>
<reference evidence="2 3" key="1">
    <citation type="submission" date="2018-12" db="EMBL/GenBank/DDBJ databases">
        <title>Draft genome sequence of Embleya hyalina NBRC 13850T.</title>
        <authorList>
            <person name="Komaki H."/>
            <person name="Hosoyama A."/>
            <person name="Kimura A."/>
            <person name="Ichikawa N."/>
            <person name="Tamura T."/>
        </authorList>
    </citation>
    <scope>NUCLEOTIDE SEQUENCE [LARGE SCALE GENOMIC DNA]</scope>
    <source>
        <strain evidence="2 3">NBRC 13850</strain>
    </source>
</reference>
<sequence length="112" mass="11656">MEKTVSTPRGGIHGFLAALAGVAMLGVFVVMAMADLMALYGVADGSGVCDDAACRARYRSDFRWTLGTCGLSFVVTLVGFASAACLRRWRFAIGVPVLLSGLALQLPGLGLT</sequence>
<dbReference type="AlphaFoldDB" id="A0A401YX81"/>
<dbReference type="EMBL" id="BIFH01000031">
    <property type="protein sequence ID" value="GCD99227.1"/>
    <property type="molecule type" value="Genomic_DNA"/>
</dbReference>
<name>A0A401YX81_9ACTN</name>
<feature type="transmembrane region" description="Helical" evidence="1">
    <location>
        <begin position="12"/>
        <end position="34"/>
    </location>
</feature>